<keyword evidence="7 11" id="KW-0472">Membrane</keyword>
<dbReference type="GO" id="GO:0005886">
    <property type="term" value="C:plasma membrane"/>
    <property type="evidence" value="ECO:0007669"/>
    <property type="project" value="UniProtKB-SubCell"/>
</dbReference>
<evidence type="ECO:0000256" key="5">
    <source>
        <dbReference type="ARBA" id="ARBA00022989"/>
    </source>
</evidence>
<evidence type="ECO:0000256" key="3">
    <source>
        <dbReference type="ARBA" id="ARBA00022475"/>
    </source>
</evidence>
<keyword evidence="3" id="KW-1003">Cell membrane</keyword>
<evidence type="ECO:0000256" key="11">
    <source>
        <dbReference type="SAM" id="Phobius"/>
    </source>
</evidence>
<evidence type="ECO:0000313" key="15">
    <source>
        <dbReference type="Proteomes" id="UP001634394"/>
    </source>
</evidence>
<comment type="similarity">
    <text evidence="2">Belongs to the G-protein coupled receptor 2 family.</text>
</comment>
<feature type="transmembrane region" description="Helical" evidence="11">
    <location>
        <begin position="164"/>
        <end position="184"/>
    </location>
</feature>
<keyword evidence="15" id="KW-1185">Reference proteome</keyword>
<keyword evidence="9" id="KW-0325">Glycoprotein</keyword>
<dbReference type="PROSITE" id="PS00649">
    <property type="entry name" value="G_PROTEIN_RECEP_F2_1"/>
    <property type="match status" value="1"/>
</dbReference>
<feature type="transmembrane region" description="Helical" evidence="11">
    <location>
        <begin position="355"/>
        <end position="377"/>
    </location>
</feature>
<dbReference type="PANTHER" id="PTHR45620">
    <property type="entry name" value="PDF RECEPTOR-LIKE PROTEIN-RELATED"/>
    <property type="match status" value="1"/>
</dbReference>
<dbReference type="PRINTS" id="PR00249">
    <property type="entry name" value="GPCRSECRETIN"/>
</dbReference>
<sequence>MASSNFTSESNLTGSVQYTQPSELHWRIQLIVDGLIAECHQRHQHLPFPGGDGPYCNRTVDTFAGCWDDTPAGSVAVIQCPAIPGFNLKAQAHKQCTKNGSWYVNAVGREWANYSSCLGPPKGEDNRRDIFIYVAGFSLSLLMLAISLCIFFRFKQLRCDRITIHKNLFVSYVFTGVSWLPYYFLVSLDGHTQLENPLWCQALFVATQYFTACNFLWMFCEGLYLNTIMVYAFNSGKVLISSCYVIGWLLPLVLTGIYAGVRGSAGSKMETLDCWLHDSPFQWILNGPVILSITINVIFLINIVRLLVTKLRQMPEASQTRKATRATLILVPLLGLQYLLFPVRPEKDTTLAEIYHVTVALAISLQVNLFLCQLFFLGPFHYEKKMEAAPTNEGR</sequence>
<dbReference type="EMBL" id="JBJQND010000019">
    <property type="protein sequence ID" value="KAL3832587.1"/>
    <property type="molecule type" value="Genomic_DNA"/>
</dbReference>
<dbReference type="SUPFAM" id="SSF111418">
    <property type="entry name" value="Hormone receptor domain"/>
    <property type="match status" value="1"/>
</dbReference>
<evidence type="ECO:0000256" key="10">
    <source>
        <dbReference type="ARBA" id="ARBA00023224"/>
    </source>
</evidence>
<evidence type="ECO:0000313" key="14">
    <source>
        <dbReference type="EMBL" id="KAL3832587.1"/>
    </source>
</evidence>
<feature type="transmembrane region" description="Helical" evidence="11">
    <location>
        <begin position="325"/>
        <end position="343"/>
    </location>
</feature>
<evidence type="ECO:0000256" key="7">
    <source>
        <dbReference type="ARBA" id="ARBA00023136"/>
    </source>
</evidence>
<protein>
    <submittedName>
        <fullName evidence="14">Uncharacterized protein</fullName>
    </submittedName>
</protein>
<gene>
    <name evidence="14" type="ORF">ACJMK2_024219</name>
</gene>
<feature type="transmembrane region" description="Helical" evidence="11">
    <location>
        <begin position="130"/>
        <end position="152"/>
    </location>
</feature>
<reference evidence="14 15" key="1">
    <citation type="submission" date="2024-11" db="EMBL/GenBank/DDBJ databases">
        <title>Chromosome-level genome assembly of the freshwater bivalve Anodonta woodiana.</title>
        <authorList>
            <person name="Chen X."/>
        </authorList>
    </citation>
    <scope>NUCLEOTIDE SEQUENCE [LARGE SCALE GENOMIC DNA]</scope>
    <source>
        <strain evidence="14">MN2024</strain>
        <tissue evidence="14">Gills</tissue>
    </source>
</reference>
<evidence type="ECO:0000256" key="6">
    <source>
        <dbReference type="ARBA" id="ARBA00023040"/>
    </source>
</evidence>
<name>A0ABD3T708_SINWO</name>
<dbReference type="AlphaFoldDB" id="A0ABD3T708"/>
<dbReference type="InterPro" id="IPR017983">
    <property type="entry name" value="GPCR_2_secretin-like_CS"/>
</dbReference>
<dbReference type="Gene3D" id="1.20.1070.10">
    <property type="entry name" value="Rhodopsin 7-helix transmembrane proteins"/>
    <property type="match status" value="1"/>
</dbReference>
<evidence type="ECO:0000256" key="1">
    <source>
        <dbReference type="ARBA" id="ARBA00004651"/>
    </source>
</evidence>
<dbReference type="InterPro" id="IPR001879">
    <property type="entry name" value="GPCR_2_extracellular_dom"/>
</dbReference>
<evidence type="ECO:0000259" key="13">
    <source>
        <dbReference type="PROSITE" id="PS50261"/>
    </source>
</evidence>
<evidence type="ECO:0000256" key="9">
    <source>
        <dbReference type="ARBA" id="ARBA00023180"/>
    </source>
</evidence>
<keyword evidence="4 11" id="KW-0812">Transmembrane</keyword>
<dbReference type="CDD" id="cd15260">
    <property type="entry name" value="7tmB1_NPR_B4_insect-like"/>
    <property type="match status" value="1"/>
</dbReference>
<dbReference type="Pfam" id="PF02793">
    <property type="entry name" value="HRM"/>
    <property type="match status" value="1"/>
</dbReference>
<keyword evidence="6" id="KW-0297">G-protein coupled receptor</keyword>
<feature type="domain" description="G-protein coupled receptors family 2 profile 2" evidence="13">
    <location>
        <begin position="129"/>
        <end position="375"/>
    </location>
</feature>
<evidence type="ECO:0000256" key="8">
    <source>
        <dbReference type="ARBA" id="ARBA00023170"/>
    </source>
</evidence>
<dbReference type="PANTHER" id="PTHR45620:SF42">
    <property type="entry name" value="G-PROTEIN COUPLED RECEPTOR SEB-2"/>
    <property type="match status" value="1"/>
</dbReference>
<feature type="transmembrane region" description="Helical" evidence="11">
    <location>
        <begin position="238"/>
        <end position="261"/>
    </location>
</feature>
<proteinExistence type="inferred from homology"/>
<keyword evidence="8" id="KW-0675">Receptor</keyword>
<organism evidence="14 15">
    <name type="scientific">Sinanodonta woodiana</name>
    <name type="common">Chinese pond mussel</name>
    <name type="synonym">Anodonta woodiana</name>
    <dbReference type="NCBI Taxonomy" id="1069815"/>
    <lineage>
        <taxon>Eukaryota</taxon>
        <taxon>Metazoa</taxon>
        <taxon>Spiralia</taxon>
        <taxon>Lophotrochozoa</taxon>
        <taxon>Mollusca</taxon>
        <taxon>Bivalvia</taxon>
        <taxon>Autobranchia</taxon>
        <taxon>Heteroconchia</taxon>
        <taxon>Palaeoheterodonta</taxon>
        <taxon>Unionida</taxon>
        <taxon>Unionoidea</taxon>
        <taxon>Unionidae</taxon>
        <taxon>Unioninae</taxon>
        <taxon>Sinanodonta</taxon>
    </lineage>
</organism>
<dbReference type="SMART" id="SM00008">
    <property type="entry name" value="HormR"/>
    <property type="match status" value="1"/>
</dbReference>
<dbReference type="Pfam" id="PF00002">
    <property type="entry name" value="7tm_2"/>
    <property type="match status" value="1"/>
</dbReference>
<keyword evidence="5 11" id="KW-1133">Transmembrane helix</keyword>
<dbReference type="Proteomes" id="UP001634394">
    <property type="component" value="Unassembled WGS sequence"/>
</dbReference>
<dbReference type="PROSITE" id="PS50227">
    <property type="entry name" value="G_PROTEIN_RECEP_F2_3"/>
    <property type="match status" value="1"/>
</dbReference>
<dbReference type="InterPro" id="IPR017981">
    <property type="entry name" value="GPCR_2-like_7TM"/>
</dbReference>
<dbReference type="Gene3D" id="4.10.1240.10">
    <property type="entry name" value="GPCR, family 2, extracellular hormone receptor domain"/>
    <property type="match status" value="1"/>
</dbReference>
<evidence type="ECO:0000259" key="12">
    <source>
        <dbReference type="PROSITE" id="PS50227"/>
    </source>
</evidence>
<evidence type="ECO:0000256" key="4">
    <source>
        <dbReference type="ARBA" id="ARBA00022692"/>
    </source>
</evidence>
<dbReference type="InterPro" id="IPR050332">
    <property type="entry name" value="GPCR_2"/>
</dbReference>
<dbReference type="GO" id="GO:0004930">
    <property type="term" value="F:G protein-coupled receptor activity"/>
    <property type="evidence" value="ECO:0007669"/>
    <property type="project" value="UniProtKB-KW"/>
</dbReference>
<feature type="domain" description="G-protein coupled receptors family 2 profile 1" evidence="12">
    <location>
        <begin position="38"/>
        <end position="121"/>
    </location>
</feature>
<feature type="transmembrane region" description="Helical" evidence="11">
    <location>
        <begin position="196"/>
        <end position="217"/>
    </location>
</feature>
<dbReference type="InterPro" id="IPR036445">
    <property type="entry name" value="GPCR_2_extracell_dom_sf"/>
</dbReference>
<accession>A0ABD3T708</accession>
<feature type="transmembrane region" description="Helical" evidence="11">
    <location>
        <begin position="281"/>
        <end position="304"/>
    </location>
</feature>
<comment type="subcellular location">
    <subcellularLocation>
        <location evidence="1">Cell membrane</location>
        <topology evidence="1">Multi-pass membrane protein</topology>
    </subcellularLocation>
</comment>
<keyword evidence="10" id="KW-0807">Transducer</keyword>
<evidence type="ECO:0000256" key="2">
    <source>
        <dbReference type="ARBA" id="ARBA00005314"/>
    </source>
</evidence>
<dbReference type="InterPro" id="IPR000832">
    <property type="entry name" value="GPCR_2_secretin-like"/>
</dbReference>
<comment type="caution">
    <text evidence="14">The sequence shown here is derived from an EMBL/GenBank/DDBJ whole genome shotgun (WGS) entry which is preliminary data.</text>
</comment>
<dbReference type="PROSITE" id="PS50261">
    <property type="entry name" value="G_PROTEIN_RECEP_F2_4"/>
    <property type="match status" value="1"/>
</dbReference>